<feature type="domain" description="FAS1" evidence="2">
    <location>
        <begin position="37"/>
        <end position="183"/>
    </location>
</feature>
<feature type="signal peptide" evidence="1">
    <location>
        <begin position="1"/>
        <end position="21"/>
    </location>
</feature>
<dbReference type="EMBL" id="CP150096">
    <property type="protein sequence ID" value="WZN47934.1"/>
    <property type="molecule type" value="Genomic_DNA"/>
</dbReference>
<dbReference type="Proteomes" id="UP001449657">
    <property type="component" value="Chromosome"/>
</dbReference>
<gene>
    <name evidence="3" type="ORF">WJU22_07060</name>
</gene>
<dbReference type="InterPro" id="IPR000782">
    <property type="entry name" value="FAS1_domain"/>
</dbReference>
<dbReference type="Pfam" id="PF02469">
    <property type="entry name" value="Fasciclin"/>
    <property type="match status" value="1"/>
</dbReference>
<feature type="chain" id="PRO_5047039490" evidence="1">
    <location>
        <begin position="22"/>
        <end position="225"/>
    </location>
</feature>
<dbReference type="Gene3D" id="2.30.180.10">
    <property type="entry name" value="FAS1 domain"/>
    <property type="match status" value="1"/>
</dbReference>
<reference evidence="3 4" key="1">
    <citation type="submission" date="2024-03" db="EMBL/GenBank/DDBJ databases">
        <title>Chitinophaga caseinilytica sp. nov., a casein hydrolysing bacterium isolated from forest soil.</title>
        <authorList>
            <person name="Lee D.S."/>
            <person name="Han D.M."/>
            <person name="Baek J.H."/>
            <person name="Choi D.G."/>
            <person name="Jeon J.H."/>
            <person name="Jeon C.O."/>
        </authorList>
    </citation>
    <scope>NUCLEOTIDE SEQUENCE [LARGE SCALE GENOMIC DNA]</scope>
    <source>
        <strain evidence="3 4">KACC 19118</strain>
    </source>
</reference>
<protein>
    <submittedName>
        <fullName evidence="3">Fasciclin domain-containing protein</fullName>
    </submittedName>
</protein>
<evidence type="ECO:0000259" key="2">
    <source>
        <dbReference type="PROSITE" id="PS50213"/>
    </source>
</evidence>
<dbReference type="RefSeq" id="WP_341842542.1">
    <property type="nucleotide sequence ID" value="NZ_CP149792.1"/>
</dbReference>
<keyword evidence="1" id="KW-0732">Signal</keyword>
<dbReference type="PROSITE" id="PS51257">
    <property type="entry name" value="PROKAR_LIPOPROTEIN"/>
    <property type="match status" value="1"/>
</dbReference>
<name>A0ABZ2Z6R8_9BACT</name>
<proteinExistence type="predicted"/>
<sequence length="225" mass="25785">MQSKIKWIWMLLLAATFASCKKTDYFIGGSTHNPKFNGTTYEYLKTNPLFDTLVLLIDKTGLKDEVNAAGTFFAPTDYAIQNYVKKVVQVRKQLEANDENLKFEFGELDFPKYKDSLRAYLFPQRIERAALTKEGQYYTSKDGEKRHITLWDDPSGAYINDGLTLIPQYIYFTKVIGTLDPLINDDVPTEERDKRVVVQTSGVITNNGVVHVLANYHNFTFVELN</sequence>
<dbReference type="InterPro" id="IPR036378">
    <property type="entry name" value="FAS1_dom_sf"/>
</dbReference>
<evidence type="ECO:0000256" key="1">
    <source>
        <dbReference type="SAM" id="SignalP"/>
    </source>
</evidence>
<evidence type="ECO:0000313" key="3">
    <source>
        <dbReference type="EMBL" id="WZN47934.1"/>
    </source>
</evidence>
<keyword evidence="4" id="KW-1185">Reference proteome</keyword>
<accession>A0ABZ2Z6R8</accession>
<evidence type="ECO:0000313" key="4">
    <source>
        <dbReference type="Proteomes" id="UP001449657"/>
    </source>
</evidence>
<organism evidence="3 4">
    <name type="scientific">Chitinophaga caseinilytica</name>
    <dbReference type="NCBI Taxonomy" id="2267521"/>
    <lineage>
        <taxon>Bacteria</taxon>
        <taxon>Pseudomonadati</taxon>
        <taxon>Bacteroidota</taxon>
        <taxon>Chitinophagia</taxon>
        <taxon>Chitinophagales</taxon>
        <taxon>Chitinophagaceae</taxon>
        <taxon>Chitinophaga</taxon>
    </lineage>
</organism>
<dbReference type="SUPFAM" id="SSF82153">
    <property type="entry name" value="FAS1 domain"/>
    <property type="match status" value="1"/>
</dbReference>
<dbReference type="PROSITE" id="PS50213">
    <property type="entry name" value="FAS1"/>
    <property type="match status" value="1"/>
</dbReference>